<dbReference type="EMBL" id="CM042884">
    <property type="protein sequence ID" value="KAI4367885.1"/>
    <property type="molecule type" value="Genomic_DNA"/>
</dbReference>
<gene>
    <name evidence="1" type="ORF">MLD38_016509</name>
</gene>
<reference evidence="2" key="1">
    <citation type="journal article" date="2023" name="Front. Plant Sci.">
        <title>Chromosomal-level genome assembly of Melastoma candidum provides insights into trichome evolution.</title>
        <authorList>
            <person name="Zhong Y."/>
            <person name="Wu W."/>
            <person name="Sun C."/>
            <person name="Zou P."/>
            <person name="Liu Y."/>
            <person name="Dai S."/>
            <person name="Zhou R."/>
        </authorList>
    </citation>
    <scope>NUCLEOTIDE SEQUENCE [LARGE SCALE GENOMIC DNA]</scope>
</reference>
<evidence type="ECO:0000313" key="1">
    <source>
        <dbReference type="EMBL" id="KAI4367885.1"/>
    </source>
</evidence>
<keyword evidence="2" id="KW-1185">Reference proteome</keyword>
<comment type="caution">
    <text evidence="1">The sequence shown here is derived from an EMBL/GenBank/DDBJ whole genome shotgun (WGS) entry which is preliminary data.</text>
</comment>
<dbReference type="Proteomes" id="UP001057402">
    <property type="component" value="Chromosome 5"/>
</dbReference>
<name>A0ACB9QMP5_9MYRT</name>
<evidence type="ECO:0000313" key="2">
    <source>
        <dbReference type="Proteomes" id="UP001057402"/>
    </source>
</evidence>
<sequence>MQPPAGEEEIYRLPDDIFLLILSHFSTDIKSLARCSVVSSRFRFLVSLVPSLLIHVNQIFSFHSEILPSIIHLLVSEISLQPMTYHSRYSPHPPRSIIHRVPIDYLLKKFSNLRSLHIDLSSGEINLDRCTSTNSSPTLFHWHAHFGSSLNRCLIIGASSFSWIGNEETDVADYDHWAYKDIAVLWANVALIAASSRHHRLQRTVKEHANIESLVVTDADGQGVFRMDRDQLKELRKGPVLASSANERTILRQRWGWMGQFKLFSGKERTMVPPTRRWEWFAPMVKLSCGQVLKGVTLSAVLPSSGGEKGEDETGLGWINEEFDGMYAEVVRLMLKRSPDRHYETETGYETKTGY</sequence>
<protein>
    <submittedName>
        <fullName evidence="1">Uncharacterized protein</fullName>
    </submittedName>
</protein>
<organism evidence="1 2">
    <name type="scientific">Melastoma candidum</name>
    <dbReference type="NCBI Taxonomy" id="119954"/>
    <lineage>
        <taxon>Eukaryota</taxon>
        <taxon>Viridiplantae</taxon>
        <taxon>Streptophyta</taxon>
        <taxon>Embryophyta</taxon>
        <taxon>Tracheophyta</taxon>
        <taxon>Spermatophyta</taxon>
        <taxon>Magnoliopsida</taxon>
        <taxon>eudicotyledons</taxon>
        <taxon>Gunneridae</taxon>
        <taxon>Pentapetalae</taxon>
        <taxon>rosids</taxon>
        <taxon>malvids</taxon>
        <taxon>Myrtales</taxon>
        <taxon>Melastomataceae</taxon>
        <taxon>Melastomatoideae</taxon>
        <taxon>Melastomateae</taxon>
        <taxon>Melastoma</taxon>
    </lineage>
</organism>
<proteinExistence type="predicted"/>
<accession>A0ACB9QMP5</accession>